<dbReference type="Proteomes" id="UP000433359">
    <property type="component" value="Unassembled WGS sequence"/>
</dbReference>
<dbReference type="GO" id="GO:0016987">
    <property type="term" value="F:sigma factor activity"/>
    <property type="evidence" value="ECO:0007669"/>
    <property type="project" value="InterPro"/>
</dbReference>
<dbReference type="GO" id="GO:0006352">
    <property type="term" value="P:DNA-templated transcription initiation"/>
    <property type="evidence" value="ECO:0007669"/>
    <property type="project" value="InterPro"/>
</dbReference>
<gene>
    <name evidence="2" type="ORF">FYJ25_07520</name>
</gene>
<organism evidence="2 3">
    <name type="scientific">Anaerobutyricum soehngenii</name>
    <dbReference type="NCBI Taxonomy" id="105843"/>
    <lineage>
        <taxon>Bacteria</taxon>
        <taxon>Bacillati</taxon>
        <taxon>Bacillota</taxon>
        <taxon>Clostridia</taxon>
        <taxon>Lachnospirales</taxon>
        <taxon>Lachnospiraceae</taxon>
        <taxon>Anaerobutyricum</taxon>
    </lineage>
</organism>
<dbReference type="InterPro" id="IPR013249">
    <property type="entry name" value="RNA_pol_sigma70_r4_t2"/>
</dbReference>
<sequence length="218" mass="25475">MMTLKDLKKRVPVADEKKVILRKKELLNTGAEIVVKEIIEDGVEISVYDNGYVLYEEGRHRTVFRLHECKDYDYSAVDGRKDAFGADFFENENWYILPLMVGMDRVEDSRRRILSNHKVISIDIEENDFFSIKARCVPDMTEKVLWNEMMREISDLLNERQRYAVIAYYCEGASQAEIAKNLEISQQAASGLIQRALVIIRNYMQVNPSDVKRKRNKK</sequence>
<dbReference type="GO" id="GO:0003677">
    <property type="term" value="F:DNA binding"/>
    <property type="evidence" value="ECO:0007669"/>
    <property type="project" value="InterPro"/>
</dbReference>
<dbReference type="EMBL" id="VULP01000012">
    <property type="protein sequence ID" value="MSU82205.1"/>
    <property type="molecule type" value="Genomic_DNA"/>
</dbReference>
<dbReference type="SUPFAM" id="SSF88659">
    <property type="entry name" value="Sigma3 and sigma4 domains of RNA polymerase sigma factors"/>
    <property type="match status" value="1"/>
</dbReference>
<dbReference type="Gene3D" id="1.10.10.10">
    <property type="entry name" value="Winged helix-like DNA-binding domain superfamily/Winged helix DNA-binding domain"/>
    <property type="match status" value="1"/>
</dbReference>
<name>A0A6N7YET9_9FIRM</name>
<evidence type="ECO:0000313" key="2">
    <source>
        <dbReference type="EMBL" id="MSU82205.1"/>
    </source>
</evidence>
<comment type="caution">
    <text evidence="2">The sequence shown here is derived from an EMBL/GenBank/DDBJ whole genome shotgun (WGS) entry which is preliminary data.</text>
</comment>
<feature type="domain" description="RNA polymerase sigma factor 70 region 4 type 2" evidence="1">
    <location>
        <begin position="151"/>
        <end position="197"/>
    </location>
</feature>
<accession>A0A6N7YET9</accession>
<protein>
    <submittedName>
        <fullName evidence="2">Sigma-70 family RNA polymerase sigma factor</fullName>
    </submittedName>
</protein>
<evidence type="ECO:0000259" key="1">
    <source>
        <dbReference type="Pfam" id="PF08281"/>
    </source>
</evidence>
<reference evidence="2 3" key="1">
    <citation type="submission" date="2019-08" db="EMBL/GenBank/DDBJ databases">
        <title>In-depth cultivation of the pig gut microbiome towards novel bacterial diversity and tailored functional studies.</title>
        <authorList>
            <person name="Wylensek D."/>
            <person name="Hitch T.C.A."/>
            <person name="Clavel T."/>
        </authorList>
    </citation>
    <scope>NUCLEOTIDE SEQUENCE [LARGE SCALE GENOMIC DNA]</scope>
    <source>
        <strain evidence="2 3">BSM-383-APC-4H</strain>
    </source>
</reference>
<proteinExistence type="predicted"/>
<dbReference type="InterPro" id="IPR013324">
    <property type="entry name" value="RNA_pol_sigma_r3/r4-like"/>
</dbReference>
<dbReference type="Pfam" id="PF08281">
    <property type="entry name" value="Sigma70_r4_2"/>
    <property type="match status" value="1"/>
</dbReference>
<dbReference type="InterPro" id="IPR036388">
    <property type="entry name" value="WH-like_DNA-bd_sf"/>
</dbReference>
<dbReference type="AlphaFoldDB" id="A0A6N7YET9"/>
<evidence type="ECO:0000313" key="3">
    <source>
        <dbReference type="Proteomes" id="UP000433359"/>
    </source>
</evidence>
<dbReference type="RefSeq" id="WP_154433122.1">
    <property type="nucleotide sequence ID" value="NZ_VULP01000012.1"/>
</dbReference>